<feature type="domain" description="DUF2089" evidence="1">
    <location>
        <begin position="2"/>
        <end position="38"/>
    </location>
</feature>
<dbReference type="Pfam" id="PF09862">
    <property type="entry name" value="DUF2089"/>
    <property type="match status" value="1"/>
</dbReference>
<accession>A0A6J4H6G7</accession>
<gene>
    <name evidence="2" type="ORF">AVDCRST_MAG93-148</name>
</gene>
<sequence>MRLLVKNRGNINGVASELRVAYNTARSRMDDIVDAIGADLPGYVPPQPSLSPPSDRHAILARLEAGEITPEEAIVLLRS</sequence>
<proteinExistence type="predicted"/>
<evidence type="ECO:0000259" key="1">
    <source>
        <dbReference type="Pfam" id="PF09862"/>
    </source>
</evidence>
<organism evidence="2">
    <name type="scientific">uncultured Chloroflexia bacterium</name>
    <dbReference type="NCBI Taxonomy" id="1672391"/>
    <lineage>
        <taxon>Bacteria</taxon>
        <taxon>Bacillati</taxon>
        <taxon>Chloroflexota</taxon>
        <taxon>Chloroflexia</taxon>
        <taxon>environmental samples</taxon>
    </lineage>
</organism>
<dbReference type="InterPro" id="IPR018658">
    <property type="entry name" value="DUF2089"/>
</dbReference>
<dbReference type="EMBL" id="CADCTR010000049">
    <property type="protein sequence ID" value="CAA9213993.1"/>
    <property type="molecule type" value="Genomic_DNA"/>
</dbReference>
<dbReference type="AlphaFoldDB" id="A0A6J4H6G7"/>
<protein>
    <recommendedName>
        <fullName evidence="1">DUF2089 domain-containing protein</fullName>
    </recommendedName>
</protein>
<evidence type="ECO:0000313" key="2">
    <source>
        <dbReference type="EMBL" id="CAA9213993.1"/>
    </source>
</evidence>
<reference evidence="2" key="1">
    <citation type="submission" date="2020-02" db="EMBL/GenBank/DDBJ databases">
        <authorList>
            <person name="Meier V. D."/>
        </authorList>
    </citation>
    <scope>NUCLEOTIDE SEQUENCE</scope>
    <source>
        <strain evidence="2">AVDCRST_MAG93</strain>
    </source>
</reference>
<name>A0A6J4H6G7_9CHLR</name>